<dbReference type="GO" id="GO:0005886">
    <property type="term" value="C:plasma membrane"/>
    <property type="evidence" value="ECO:0007669"/>
    <property type="project" value="UniProtKB-SubCell"/>
</dbReference>
<dbReference type="GO" id="GO:0005524">
    <property type="term" value="F:ATP binding"/>
    <property type="evidence" value="ECO:0007669"/>
    <property type="project" value="UniProtKB-UniRule"/>
</dbReference>
<dbReference type="Proteomes" id="UP000199759">
    <property type="component" value="Unassembled WGS sequence"/>
</dbReference>
<feature type="transmembrane region" description="Helical" evidence="15">
    <location>
        <begin position="148"/>
        <end position="169"/>
    </location>
</feature>
<feature type="transmembrane region" description="Helical" evidence="15">
    <location>
        <begin position="390"/>
        <end position="414"/>
    </location>
</feature>
<keyword evidence="4 15" id="KW-1003">Cell membrane</keyword>
<feature type="transmembrane region" description="Helical" evidence="15">
    <location>
        <begin position="181"/>
        <end position="203"/>
    </location>
</feature>
<dbReference type="GO" id="GO:0043682">
    <property type="term" value="F:P-type divalent copper transporter activity"/>
    <property type="evidence" value="ECO:0007669"/>
    <property type="project" value="TreeGrafter"/>
</dbReference>
<dbReference type="InterPro" id="IPR001757">
    <property type="entry name" value="P_typ_ATPase"/>
</dbReference>
<dbReference type="PANTHER" id="PTHR43520:SF5">
    <property type="entry name" value="CATION-TRANSPORTING P-TYPE ATPASE-RELATED"/>
    <property type="match status" value="1"/>
</dbReference>
<dbReference type="PROSITE" id="PS00154">
    <property type="entry name" value="ATPASE_E1_E2"/>
    <property type="match status" value="1"/>
</dbReference>
<dbReference type="GO" id="GO:0055070">
    <property type="term" value="P:copper ion homeostasis"/>
    <property type="evidence" value="ECO:0007669"/>
    <property type="project" value="TreeGrafter"/>
</dbReference>
<dbReference type="Gene3D" id="3.40.50.1000">
    <property type="entry name" value="HAD superfamily/HAD-like"/>
    <property type="match status" value="1"/>
</dbReference>
<dbReference type="InterPro" id="IPR006121">
    <property type="entry name" value="HMA_dom"/>
</dbReference>
<keyword evidence="13" id="KW-0406">Ion transport</keyword>
<evidence type="ECO:0000259" key="16">
    <source>
        <dbReference type="PROSITE" id="PS50846"/>
    </source>
</evidence>
<dbReference type="PROSITE" id="PS50846">
    <property type="entry name" value="HMA_2"/>
    <property type="match status" value="1"/>
</dbReference>
<keyword evidence="6 15" id="KW-0812">Transmembrane</keyword>
<keyword evidence="12 15" id="KW-1133">Transmembrane helix</keyword>
<keyword evidence="7 15" id="KW-0479">Metal-binding</keyword>
<dbReference type="SUPFAM" id="SSF81665">
    <property type="entry name" value="Calcium ATPase, transmembrane domain M"/>
    <property type="match status" value="1"/>
</dbReference>
<dbReference type="SUPFAM" id="SSF55008">
    <property type="entry name" value="HMA, heavy metal-associated domain"/>
    <property type="match status" value="1"/>
</dbReference>
<keyword evidence="5" id="KW-0597">Phosphoprotein</keyword>
<name>A0A1G9WHX7_9PROT</name>
<dbReference type="SUPFAM" id="SSF56784">
    <property type="entry name" value="HAD-like"/>
    <property type="match status" value="1"/>
</dbReference>
<evidence type="ECO:0000256" key="6">
    <source>
        <dbReference type="ARBA" id="ARBA00022692"/>
    </source>
</evidence>
<feature type="transmembrane region" description="Helical" evidence="15">
    <location>
        <begin position="365"/>
        <end position="384"/>
    </location>
</feature>
<evidence type="ECO:0000256" key="10">
    <source>
        <dbReference type="ARBA" id="ARBA00022842"/>
    </source>
</evidence>
<dbReference type="RefSeq" id="WP_233342524.1">
    <property type="nucleotide sequence ID" value="NZ_FNHG01000025.1"/>
</dbReference>
<dbReference type="InterPro" id="IPR023299">
    <property type="entry name" value="ATPase_P-typ_cyto_dom_N"/>
</dbReference>
<feature type="transmembrane region" description="Helical" evidence="15">
    <location>
        <begin position="209"/>
        <end position="227"/>
    </location>
</feature>
<dbReference type="NCBIfam" id="TIGR01512">
    <property type="entry name" value="ATPase-IB2_Cd"/>
    <property type="match status" value="1"/>
</dbReference>
<dbReference type="Pfam" id="PF00122">
    <property type="entry name" value="E1-E2_ATPase"/>
    <property type="match status" value="1"/>
</dbReference>
<dbReference type="PANTHER" id="PTHR43520">
    <property type="entry name" value="ATP7, ISOFORM B"/>
    <property type="match status" value="1"/>
</dbReference>
<evidence type="ECO:0000256" key="5">
    <source>
        <dbReference type="ARBA" id="ARBA00022553"/>
    </source>
</evidence>
<dbReference type="InterPro" id="IPR023298">
    <property type="entry name" value="ATPase_P-typ_TM_dom_sf"/>
</dbReference>
<keyword evidence="18" id="KW-1185">Reference proteome</keyword>
<comment type="subcellular location">
    <subcellularLocation>
        <location evidence="1">Cell membrane</location>
        <topology evidence="1">Multi-pass membrane protein</topology>
    </subcellularLocation>
</comment>
<evidence type="ECO:0000313" key="18">
    <source>
        <dbReference type="Proteomes" id="UP000199759"/>
    </source>
</evidence>
<dbReference type="SUPFAM" id="SSF81653">
    <property type="entry name" value="Calcium ATPase, transduction domain A"/>
    <property type="match status" value="1"/>
</dbReference>
<feature type="transmembrane region" description="Helical" evidence="15">
    <location>
        <begin position="113"/>
        <end position="136"/>
    </location>
</feature>
<dbReference type="Gene3D" id="3.40.1110.10">
    <property type="entry name" value="Calcium-transporting ATPase, cytoplasmic domain N"/>
    <property type="match status" value="1"/>
</dbReference>
<keyword evidence="8 15" id="KW-0547">Nucleotide-binding</keyword>
<dbReference type="PRINTS" id="PR00119">
    <property type="entry name" value="CATATPASE"/>
</dbReference>
<evidence type="ECO:0000256" key="4">
    <source>
        <dbReference type="ARBA" id="ARBA00022475"/>
    </source>
</evidence>
<feature type="transmembrane region" description="Helical" evidence="15">
    <location>
        <begin position="679"/>
        <end position="699"/>
    </location>
</feature>
<dbReference type="Gene3D" id="2.70.150.10">
    <property type="entry name" value="Calcium-transporting ATPase, cytoplasmic transduction domain A"/>
    <property type="match status" value="1"/>
</dbReference>
<dbReference type="CDD" id="cd00371">
    <property type="entry name" value="HMA"/>
    <property type="match status" value="1"/>
</dbReference>
<keyword evidence="9 15" id="KW-0067">ATP-binding</keyword>
<proteinExistence type="inferred from homology"/>
<keyword evidence="11" id="KW-1278">Translocase</keyword>
<gene>
    <name evidence="17" type="ORF">SAMN04488568_12519</name>
</gene>
<evidence type="ECO:0000256" key="3">
    <source>
        <dbReference type="ARBA" id="ARBA00022448"/>
    </source>
</evidence>
<dbReference type="InterPro" id="IPR036412">
    <property type="entry name" value="HAD-like_sf"/>
</dbReference>
<evidence type="ECO:0000256" key="15">
    <source>
        <dbReference type="RuleBase" id="RU362081"/>
    </source>
</evidence>
<dbReference type="NCBIfam" id="TIGR01494">
    <property type="entry name" value="ATPase_P-type"/>
    <property type="match status" value="2"/>
</dbReference>
<dbReference type="InterPro" id="IPR036163">
    <property type="entry name" value="HMA_dom_sf"/>
</dbReference>
<reference evidence="17 18" key="1">
    <citation type="submission" date="2016-10" db="EMBL/GenBank/DDBJ databases">
        <authorList>
            <person name="de Groot N.N."/>
        </authorList>
    </citation>
    <scope>NUCLEOTIDE SEQUENCE [LARGE SCALE GENOMIC DNA]</scope>
    <source>
        <strain evidence="17 18">DSM 16077</strain>
    </source>
</reference>
<dbReference type="GO" id="GO:0005507">
    <property type="term" value="F:copper ion binding"/>
    <property type="evidence" value="ECO:0007669"/>
    <property type="project" value="TreeGrafter"/>
</dbReference>
<dbReference type="EMBL" id="FNHG01000025">
    <property type="protein sequence ID" value="SDM84182.1"/>
    <property type="molecule type" value="Genomic_DNA"/>
</dbReference>
<evidence type="ECO:0000256" key="9">
    <source>
        <dbReference type="ARBA" id="ARBA00022840"/>
    </source>
</evidence>
<evidence type="ECO:0000256" key="14">
    <source>
        <dbReference type="ARBA" id="ARBA00023136"/>
    </source>
</evidence>
<dbReference type="InterPro" id="IPR008250">
    <property type="entry name" value="ATPase_P-typ_transduc_dom_A_sf"/>
</dbReference>
<sequence>MAALIAAMPGSTAGQADPQAFVRRSDGRSHLDLLVRGATCAGCIARIEAGLLADERVEQARLNLSTGRLALVWRGEASAARGFITKLGEIGYPATPYEPENESDPQKEDERRLLRALAVAGFAMANVMLLSISVWSGGLEMSEAMQSLMHRISALIVLPTVAYSGQPFFRSAWSVLKHRHVNMDVPISLAVLLACGLSIYETFIGHGETYYDAAAMLLFFLLIGRFLDMRLRAKASQAARGLAAMQAATANRLRSDGAMEAIPARDVCAGDHLILAAGDRVPVDAVIIEGEGALDGSLVSGETAPVEARPGVQVFSGMLNLDGKLVVRASADRDNSLLAEITRMVEAGEQSRSHFVRLADQAARLYVPLVHSLALATVIGWAVLGGDLRIGIINAIAVLIITCPCALGLAVPAVHVVASGRLFKAGVLVKSGDALERMAKVDTVVVDKTGTLTEGRPRLVEPEALPAGMLELAARLARTSHHPLSRAVADAAGMGPAARDVREIAGGGLDGIENGQRLRFGSARWLGIDAANDPHSEAWLIVDEGEPVRFRFQDSLRGDARETIDGLRRRGCRIELLSGDRPGPVAAIASELGIDTWTAELKPQDKIARIEALKAQGGKVLMIGDGINDAPALAAADASISLAAAAEISQAAADFVLQGNKLTGCLAALDISRSARRRVLENFSLAAGYNMIAVPLAVMGMVTPLIAAIAMSGSSILVTLNALRLARR</sequence>
<dbReference type="InterPro" id="IPR023214">
    <property type="entry name" value="HAD_sf"/>
</dbReference>
<feature type="transmembrane region" description="Helical" evidence="15">
    <location>
        <begin position="705"/>
        <end position="723"/>
    </location>
</feature>
<dbReference type="AlphaFoldDB" id="A0A1G9WHX7"/>
<evidence type="ECO:0000256" key="2">
    <source>
        <dbReference type="ARBA" id="ARBA00006024"/>
    </source>
</evidence>
<evidence type="ECO:0000256" key="1">
    <source>
        <dbReference type="ARBA" id="ARBA00004651"/>
    </source>
</evidence>
<keyword evidence="10" id="KW-0460">Magnesium</keyword>
<accession>A0A1G9WHX7</accession>
<keyword evidence="14 15" id="KW-0472">Membrane</keyword>
<evidence type="ECO:0000256" key="7">
    <source>
        <dbReference type="ARBA" id="ARBA00022723"/>
    </source>
</evidence>
<dbReference type="Gene3D" id="3.30.70.100">
    <property type="match status" value="1"/>
</dbReference>
<evidence type="ECO:0000313" key="17">
    <source>
        <dbReference type="EMBL" id="SDM84182.1"/>
    </source>
</evidence>
<evidence type="ECO:0000256" key="8">
    <source>
        <dbReference type="ARBA" id="ARBA00022741"/>
    </source>
</evidence>
<keyword evidence="3" id="KW-0813">Transport</keyword>
<protein>
    <submittedName>
        <fullName evidence="17">Cu2+-exporting ATPase</fullName>
    </submittedName>
</protein>
<feature type="domain" description="HMA" evidence="16">
    <location>
        <begin position="29"/>
        <end position="95"/>
    </location>
</feature>
<comment type="similarity">
    <text evidence="2 15">Belongs to the cation transport ATPase (P-type) (TC 3.A.3) family. Type IB subfamily.</text>
</comment>
<dbReference type="Pfam" id="PF00702">
    <property type="entry name" value="Hydrolase"/>
    <property type="match status" value="1"/>
</dbReference>
<organism evidence="17 18">
    <name type="scientific">Maricaulis salignorans</name>
    <dbReference type="NCBI Taxonomy" id="144026"/>
    <lineage>
        <taxon>Bacteria</taxon>
        <taxon>Pseudomonadati</taxon>
        <taxon>Pseudomonadota</taxon>
        <taxon>Alphaproteobacteria</taxon>
        <taxon>Maricaulales</taxon>
        <taxon>Maricaulaceae</taxon>
        <taxon>Maricaulis</taxon>
    </lineage>
</organism>
<evidence type="ECO:0000256" key="12">
    <source>
        <dbReference type="ARBA" id="ARBA00022989"/>
    </source>
</evidence>
<dbReference type="InterPro" id="IPR018303">
    <property type="entry name" value="ATPase_P-typ_P_site"/>
</dbReference>
<dbReference type="InterPro" id="IPR027256">
    <property type="entry name" value="P-typ_ATPase_IB"/>
</dbReference>
<dbReference type="NCBIfam" id="TIGR01525">
    <property type="entry name" value="ATPase-IB_hvy"/>
    <property type="match status" value="1"/>
</dbReference>
<dbReference type="NCBIfam" id="TIGR01511">
    <property type="entry name" value="ATPase-IB1_Cu"/>
    <property type="match status" value="1"/>
</dbReference>
<evidence type="ECO:0000256" key="13">
    <source>
        <dbReference type="ARBA" id="ARBA00023065"/>
    </source>
</evidence>
<dbReference type="STRING" id="144026.SAMN04488568_12519"/>
<evidence type="ECO:0000256" key="11">
    <source>
        <dbReference type="ARBA" id="ARBA00022967"/>
    </source>
</evidence>
<dbReference type="InterPro" id="IPR059000">
    <property type="entry name" value="ATPase_P-type_domA"/>
</dbReference>
<dbReference type="GO" id="GO:0016887">
    <property type="term" value="F:ATP hydrolysis activity"/>
    <property type="evidence" value="ECO:0007669"/>
    <property type="project" value="InterPro"/>
</dbReference>